<keyword evidence="2" id="KW-1185">Reference proteome</keyword>
<organism evidence="1 2">
    <name type="scientific">Litoreibacter meonggei</name>
    <dbReference type="NCBI Taxonomy" id="1049199"/>
    <lineage>
        <taxon>Bacteria</taxon>
        <taxon>Pseudomonadati</taxon>
        <taxon>Pseudomonadota</taxon>
        <taxon>Alphaproteobacteria</taxon>
        <taxon>Rhodobacterales</taxon>
        <taxon>Roseobacteraceae</taxon>
        <taxon>Litoreibacter</taxon>
    </lineage>
</organism>
<dbReference type="RefSeq" id="WP_121026681.1">
    <property type="nucleotide sequence ID" value="NZ_RCCE01000006.1"/>
</dbReference>
<dbReference type="AlphaFoldDB" id="A0A497VAT1"/>
<accession>A0A497VAT1</accession>
<evidence type="ECO:0000313" key="1">
    <source>
        <dbReference type="EMBL" id="RLJ40691.1"/>
    </source>
</evidence>
<reference evidence="1 2" key="1">
    <citation type="submission" date="2018-10" db="EMBL/GenBank/DDBJ databases">
        <title>Genomic Encyclopedia of Archaeal and Bacterial Type Strains, Phase II (KMG-II): from individual species to whole genera.</title>
        <authorList>
            <person name="Goeker M."/>
        </authorList>
    </citation>
    <scope>NUCLEOTIDE SEQUENCE [LARGE SCALE GENOMIC DNA]</scope>
    <source>
        <strain evidence="1 2">DSM 29466</strain>
    </source>
</reference>
<protein>
    <submittedName>
        <fullName evidence="1">Uncharacterized protein</fullName>
    </submittedName>
</protein>
<sequence>MAAGYQTFTFVWCDRQVDVAHQAHWLTGCPWHIELRCKDRLPVTETGYRSIFVPSMSFASDAAVQEFVSELLDQAATDKAWLRYLEDSRQLKLF</sequence>
<comment type="caution">
    <text evidence="1">The sequence shown here is derived from an EMBL/GenBank/DDBJ whole genome shotgun (WGS) entry which is preliminary data.</text>
</comment>
<proteinExistence type="predicted"/>
<evidence type="ECO:0000313" key="2">
    <source>
        <dbReference type="Proteomes" id="UP000269157"/>
    </source>
</evidence>
<dbReference type="EMBL" id="RCCE01000006">
    <property type="protein sequence ID" value="RLJ40691.1"/>
    <property type="molecule type" value="Genomic_DNA"/>
</dbReference>
<dbReference type="Proteomes" id="UP000269157">
    <property type="component" value="Unassembled WGS sequence"/>
</dbReference>
<gene>
    <name evidence="1" type="ORF">BCF46_3260</name>
</gene>
<name>A0A497VAT1_9RHOB</name>